<evidence type="ECO:0000256" key="3">
    <source>
        <dbReference type="SAM" id="MobiDB-lite"/>
    </source>
</evidence>
<dbReference type="PANTHER" id="PTHR22870">
    <property type="entry name" value="REGULATOR OF CHROMOSOME CONDENSATION"/>
    <property type="match status" value="1"/>
</dbReference>
<dbReference type="Pfam" id="PF00415">
    <property type="entry name" value="RCC1"/>
    <property type="match status" value="1"/>
</dbReference>
<feature type="compositionally biased region" description="Low complexity" evidence="3">
    <location>
        <begin position="795"/>
        <end position="811"/>
    </location>
</feature>
<feature type="compositionally biased region" description="Low complexity" evidence="3">
    <location>
        <begin position="869"/>
        <end position="879"/>
    </location>
</feature>
<dbReference type="InterPro" id="IPR000408">
    <property type="entry name" value="Reg_chr_condens"/>
</dbReference>
<evidence type="ECO:0000256" key="1">
    <source>
        <dbReference type="ARBA" id="ARBA00022737"/>
    </source>
</evidence>
<sequence>MNSLSLLDDLAIANVFLYLCPNDIAKIEVAWKDLQASMSSVAPNYVLKILGLGDFDAGEPFSREQWAACVSFFRTRGIKRESGVLHVLWQQRLNAEKSRISASALTTLVAHPDTNELFAFGHSSHGQCGPAGTRNHPANFSSNGDNPMDGSGGSMPPSASFIPGGPPTPRLRNFSWQPFIATPVVVSLEEGCSGKGEGEGEEEVGRTEREEPPPPRLISSDAHPAIEGEGAVSCGSCATLSVCATDRGRVVAFGVGESFARMPLDHLQFFPPSSEPKTVPLPPDKKARESEGDCDSKRDGPRLPSPLPLGLGRRAVQVSCGYMHVLVLSMDGCVFSWGQGLRGQLGLGLDHQRNSPPLVVRRPQKVLFPSSSVEEGEGDGEEERGGKKGAGKSFSSYPVVVGVAAGGLHSAAVTADGKAFTWGAGSDGQLGVGIPPESLTSPRAPSPLSLTSAASPMPGPSEENSDSAGASSPSGRSNLRIRIHPGNPSPPGGVRGSNAPRVSPKKGGASQQGSQTTTTATTTAAGSCSGGPNAPRLFSASASVSPRTPLSPVPDLGLIFADRPTPTRVRFTSFFEALDIRVTRVAAGGQRTILTATFEQANKGAGNAGRRRVQGLFMAGDRKPIPKGDSGAGSSTKEGCTSIASCHCGARVIVAEPSSSSSALSRGNKSQARSSRIRPRARSDLAHPGRGGACGDGGMRPTFGPPPSCRTGTGSVPSSSPKFASPPSPFLSHPTTNHQNNPPVPPQPRRSTAPQSPPAAHFRPFSDDGGPVRGPVPRVGGEGSAPVKIYPVPSPCSNCSPSAAPSAGRASTRVSDGSISLRGDTQGAVEVETPTGVSGGVDRDEMMAGELGRSGDGGEMVVDSESESGTEASEGSLASWWVSERSFRGDPPASRSVGVESDDQKRRHKRRHSSSVGPPMTSPPRMGPDGEVRECLLDASLFTLVSVCCSEGCRICDAATGKDHVLILSADGSLRGWGSNAAGQLGPSGSSAPAVGVGGEGGPEAEGLEDLEERPHVEGIRLGPLGANQKKKVVAIGVGGNHSLVVDSDGVFWGFGQGDVGQLGCGGDCPTFSVPSAVRVLVRPVSQGGGGGWGAC</sequence>
<feature type="compositionally biased region" description="Basic and acidic residues" evidence="3">
    <location>
        <begin position="283"/>
        <end position="301"/>
    </location>
</feature>
<dbReference type="SUPFAM" id="SSF50985">
    <property type="entry name" value="RCC1/BLIP-II"/>
    <property type="match status" value="2"/>
</dbReference>
<feature type="compositionally biased region" description="Low complexity" evidence="3">
    <location>
        <begin position="438"/>
        <end position="456"/>
    </location>
</feature>
<dbReference type="EMBL" id="CDMZ01002148">
    <property type="protein sequence ID" value="CEM41002.1"/>
    <property type="molecule type" value="Genomic_DNA"/>
</dbReference>
<feature type="compositionally biased region" description="Low complexity" evidence="3">
    <location>
        <begin position="730"/>
        <end position="741"/>
    </location>
</feature>
<feature type="compositionally biased region" description="Low complexity" evidence="3">
    <location>
        <begin position="507"/>
        <end position="531"/>
    </location>
</feature>
<feature type="region of interest" description="Disordered" evidence="3">
    <location>
        <begin position="128"/>
        <end position="167"/>
    </location>
</feature>
<feature type="region of interest" description="Disordered" evidence="3">
    <location>
        <begin position="982"/>
        <end position="1007"/>
    </location>
</feature>
<dbReference type="PROSITE" id="PS50012">
    <property type="entry name" value="RCC1_3"/>
    <property type="match status" value="3"/>
</dbReference>
<dbReference type="PANTHER" id="PTHR22870:SF408">
    <property type="entry name" value="OS09G0560450 PROTEIN"/>
    <property type="match status" value="1"/>
</dbReference>
<feature type="compositionally biased region" description="Gly residues" evidence="3">
    <location>
        <begin position="689"/>
        <end position="698"/>
    </location>
</feature>
<accession>A0A0G4HAM8</accession>
<evidence type="ECO:0000313" key="4">
    <source>
        <dbReference type="EMBL" id="CEM41002.1"/>
    </source>
</evidence>
<feature type="region of interest" description="Disordered" evidence="3">
    <location>
        <begin position="190"/>
        <end position="216"/>
    </location>
</feature>
<feature type="repeat" description="RCC1" evidence="2">
    <location>
        <begin position="332"/>
        <end position="416"/>
    </location>
</feature>
<gene>
    <name evidence="4" type="ORF">Cvel_6105</name>
</gene>
<evidence type="ECO:0000256" key="2">
    <source>
        <dbReference type="PROSITE-ProRule" id="PRU00235"/>
    </source>
</evidence>
<feature type="region of interest" description="Disordered" evidence="3">
    <location>
        <begin position="354"/>
        <end position="391"/>
    </location>
</feature>
<dbReference type="PROSITE" id="PS00626">
    <property type="entry name" value="RCC1_2"/>
    <property type="match status" value="1"/>
</dbReference>
<dbReference type="AlphaFoldDB" id="A0A0G4HAM8"/>
<dbReference type="InterPro" id="IPR009091">
    <property type="entry name" value="RCC1/BLIP-II"/>
</dbReference>
<dbReference type="Gene3D" id="2.130.10.30">
    <property type="entry name" value="Regulator of chromosome condensation 1/beta-lactamase-inhibitor protein II"/>
    <property type="match status" value="2"/>
</dbReference>
<feature type="compositionally biased region" description="Polar residues" evidence="3">
    <location>
        <begin position="466"/>
        <end position="477"/>
    </location>
</feature>
<feature type="compositionally biased region" description="Polar residues" evidence="3">
    <location>
        <begin position="136"/>
        <end position="145"/>
    </location>
</feature>
<keyword evidence="1" id="KW-0677">Repeat</keyword>
<feature type="region of interest" description="Disordered" evidence="3">
    <location>
        <begin position="431"/>
        <end position="532"/>
    </location>
</feature>
<protein>
    <submittedName>
        <fullName evidence="4">Uncharacterized protein</fullName>
    </submittedName>
</protein>
<organism evidence="4">
    <name type="scientific">Chromera velia CCMP2878</name>
    <dbReference type="NCBI Taxonomy" id="1169474"/>
    <lineage>
        <taxon>Eukaryota</taxon>
        <taxon>Sar</taxon>
        <taxon>Alveolata</taxon>
        <taxon>Colpodellida</taxon>
        <taxon>Chromeraceae</taxon>
        <taxon>Chromera</taxon>
    </lineage>
</organism>
<feature type="repeat" description="RCC1" evidence="2">
    <location>
        <begin position="972"/>
        <end position="1049"/>
    </location>
</feature>
<dbReference type="Pfam" id="PF13540">
    <property type="entry name" value="RCC1_2"/>
    <property type="match status" value="2"/>
</dbReference>
<feature type="compositionally biased region" description="Basic and acidic residues" evidence="3">
    <location>
        <begin position="203"/>
        <end position="213"/>
    </location>
</feature>
<proteinExistence type="predicted"/>
<feature type="region of interest" description="Disordered" evidence="3">
    <location>
        <begin position="657"/>
        <end position="929"/>
    </location>
</feature>
<feature type="repeat" description="RCC1" evidence="2">
    <location>
        <begin position="417"/>
        <end position="442"/>
    </location>
</feature>
<dbReference type="VEuPathDB" id="CryptoDB:Cvel_6105"/>
<name>A0A0G4HAM8_9ALVE</name>
<dbReference type="InterPro" id="IPR051210">
    <property type="entry name" value="Ub_ligase/GEF_domain"/>
</dbReference>
<feature type="region of interest" description="Disordered" evidence="3">
    <location>
        <begin position="270"/>
        <end position="307"/>
    </location>
</feature>
<reference evidence="4" key="1">
    <citation type="submission" date="2014-11" db="EMBL/GenBank/DDBJ databases">
        <authorList>
            <person name="Otto D Thomas"/>
            <person name="Naeem Raeece"/>
        </authorList>
    </citation>
    <scope>NUCLEOTIDE SEQUENCE</scope>
</reference>